<protein>
    <recommendedName>
        <fullName evidence="8 10">Protein GrpE</fullName>
    </recommendedName>
    <alternativeName>
        <fullName evidence="9 10">HSP-70 cofactor</fullName>
    </alternativeName>
</protein>
<dbReference type="GO" id="GO:0051082">
    <property type="term" value="F:unfolded protein binding"/>
    <property type="evidence" value="ECO:0007669"/>
    <property type="project" value="TreeGrafter"/>
</dbReference>
<dbReference type="EMBL" id="FMYH01000001">
    <property type="protein sequence ID" value="SDB83805.1"/>
    <property type="molecule type" value="Genomic_DNA"/>
</dbReference>
<evidence type="ECO:0000256" key="2">
    <source>
        <dbReference type="ARBA" id="ARBA00009054"/>
    </source>
</evidence>
<keyword evidence="16" id="KW-1185">Reference proteome</keyword>
<organism evidence="15 16">
    <name type="scientific">Sanguibacter gelidistatuariae</name>
    <dbReference type="NCBI Taxonomy" id="1814289"/>
    <lineage>
        <taxon>Bacteria</taxon>
        <taxon>Bacillati</taxon>
        <taxon>Actinomycetota</taxon>
        <taxon>Actinomycetes</taxon>
        <taxon>Micrococcales</taxon>
        <taxon>Sanguibacteraceae</taxon>
        <taxon>Sanguibacter</taxon>
    </lineage>
</organism>
<sequence length="184" mass="19714">MTTNDSPTGAEGVDPLDGLDFEPSQEAFDVDATPAAQVELTELEKAQAASAEHLGDLQRLNAEYANFSKRAKREQELARNRGIEDLLVGLLPVLDDVSRARQAGDLTGPFEAIADKFTATLTRFGVESYGEAGEEFNPAVHEALMHQTSPDATTTTVTAVIETGYRIGDRIVRAARVAVVGPEA</sequence>
<dbReference type="STRING" id="1814289.SAMN05216410_0340"/>
<evidence type="ECO:0000256" key="12">
    <source>
        <dbReference type="RuleBase" id="RU004478"/>
    </source>
</evidence>
<dbReference type="GO" id="GO:0000774">
    <property type="term" value="F:adenyl-nucleotide exchange factor activity"/>
    <property type="evidence" value="ECO:0007669"/>
    <property type="project" value="InterPro"/>
</dbReference>
<keyword evidence="6 10" id="KW-0143">Chaperone</keyword>
<dbReference type="CDD" id="cd00446">
    <property type="entry name" value="GrpE"/>
    <property type="match status" value="1"/>
</dbReference>
<name>A0A1G6GPX0_9MICO</name>
<dbReference type="InterPro" id="IPR013805">
    <property type="entry name" value="GrpE_CC"/>
</dbReference>
<dbReference type="Gene3D" id="2.30.22.10">
    <property type="entry name" value="Head domain of nucleotide exchange factor GrpE"/>
    <property type="match status" value="1"/>
</dbReference>
<dbReference type="HAMAP" id="MF_01151">
    <property type="entry name" value="GrpE"/>
    <property type="match status" value="1"/>
</dbReference>
<dbReference type="Proteomes" id="UP000199039">
    <property type="component" value="Unassembled WGS sequence"/>
</dbReference>
<reference evidence="15 16" key="1">
    <citation type="submission" date="2016-09" db="EMBL/GenBank/DDBJ databases">
        <authorList>
            <person name="Capua I."/>
            <person name="De Benedictis P."/>
            <person name="Joannis T."/>
            <person name="Lombin L.H."/>
            <person name="Cattoli G."/>
        </authorList>
    </citation>
    <scope>NUCLEOTIDE SEQUENCE [LARGE SCALE GENOMIC DNA]</scope>
    <source>
        <strain evidence="15 16">ISLP-3</strain>
    </source>
</reference>
<dbReference type="InterPro" id="IPR009012">
    <property type="entry name" value="GrpE_head"/>
</dbReference>
<comment type="similarity">
    <text evidence="2 10 12">Belongs to the GrpE family.</text>
</comment>
<evidence type="ECO:0000256" key="7">
    <source>
        <dbReference type="ARBA" id="ARBA00053401"/>
    </source>
</evidence>
<evidence type="ECO:0000256" key="8">
    <source>
        <dbReference type="ARBA" id="ARBA00072274"/>
    </source>
</evidence>
<dbReference type="PROSITE" id="PS01071">
    <property type="entry name" value="GRPE"/>
    <property type="match status" value="1"/>
</dbReference>
<evidence type="ECO:0000313" key="16">
    <source>
        <dbReference type="Proteomes" id="UP000199039"/>
    </source>
</evidence>
<keyword evidence="5 10" id="KW-0346">Stress response</keyword>
<proteinExistence type="inferred from homology"/>
<dbReference type="PANTHER" id="PTHR21237">
    <property type="entry name" value="GRPE PROTEIN"/>
    <property type="match status" value="1"/>
</dbReference>
<dbReference type="InterPro" id="IPR000740">
    <property type="entry name" value="GrpE"/>
</dbReference>
<keyword evidence="4 10" id="KW-0963">Cytoplasm</keyword>
<evidence type="ECO:0000256" key="5">
    <source>
        <dbReference type="ARBA" id="ARBA00023016"/>
    </source>
</evidence>
<dbReference type="PANTHER" id="PTHR21237:SF23">
    <property type="entry name" value="GRPE PROTEIN HOMOLOG, MITOCHONDRIAL"/>
    <property type="match status" value="1"/>
</dbReference>
<dbReference type="GO" id="GO:0006457">
    <property type="term" value="P:protein folding"/>
    <property type="evidence" value="ECO:0007669"/>
    <property type="project" value="InterPro"/>
</dbReference>
<evidence type="ECO:0000313" key="15">
    <source>
        <dbReference type="EMBL" id="SDB83805.1"/>
    </source>
</evidence>
<evidence type="ECO:0000256" key="1">
    <source>
        <dbReference type="ARBA" id="ARBA00004496"/>
    </source>
</evidence>
<evidence type="ECO:0000256" key="11">
    <source>
        <dbReference type="RuleBase" id="RU000639"/>
    </source>
</evidence>
<dbReference type="OrthoDB" id="5191115at2"/>
<dbReference type="RefSeq" id="WP_093180328.1">
    <property type="nucleotide sequence ID" value="NZ_FMYH01000001.1"/>
</dbReference>
<dbReference type="SUPFAM" id="SSF51064">
    <property type="entry name" value="Head domain of nucleotide exchange factor GrpE"/>
    <property type="match status" value="1"/>
</dbReference>
<evidence type="ECO:0000256" key="9">
    <source>
        <dbReference type="ARBA" id="ARBA00076414"/>
    </source>
</evidence>
<evidence type="ECO:0000256" key="10">
    <source>
        <dbReference type="HAMAP-Rule" id="MF_01151"/>
    </source>
</evidence>
<comment type="function">
    <text evidence="7 10 11">Participates actively in the response to hyperosmotic and heat shock by preventing the aggregation of stress-denatured proteins, in association with DnaK and GrpE. It is the nucleotide exchange factor for DnaK and may function as a thermosensor. Unfolded proteins bind initially to DnaJ; upon interaction with the DnaJ-bound protein, DnaK hydrolyzes its bound ATP, resulting in the formation of a stable complex. GrpE releases ADP from DnaK; ATP binding to DnaK triggers the release of the substrate protein, thus completing the reaction cycle. Several rounds of ATP-dependent interactions between DnaJ, DnaK and GrpE are required for fully efficient folding.</text>
</comment>
<dbReference type="PRINTS" id="PR00773">
    <property type="entry name" value="GRPEPROTEIN"/>
</dbReference>
<evidence type="ECO:0000256" key="3">
    <source>
        <dbReference type="ARBA" id="ARBA00011738"/>
    </source>
</evidence>
<evidence type="ECO:0000256" key="13">
    <source>
        <dbReference type="SAM" id="Coils"/>
    </source>
</evidence>
<dbReference type="GO" id="GO:0042803">
    <property type="term" value="F:protein homodimerization activity"/>
    <property type="evidence" value="ECO:0007669"/>
    <property type="project" value="InterPro"/>
</dbReference>
<accession>A0A1G6GPX0</accession>
<dbReference type="GO" id="GO:0051087">
    <property type="term" value="F:protein-folding chaperone binding"/>
    <property type="evidence" value="ECO:0007669"/>
    <property type="project" value="InterPro"/>
</dbReference>
<comment type="subunit">
    <text evidence="3 10">Homodimer.</text>
</comment>
<dbReference type="GO" id="GO:0005737">
    <property type="term" value="C:cytoplasm"/>
    <property type="evidence" value="ECO:0007669"/>
    <property type="project" value="UniProtKB-SubCell"/>
</dbReference>
<evidence type="ECO:0000256" key="14">
    <source>
        <dbReference type="SAM" id="MobiDB-lite"/>
    </source>
</evidence>
<evidence type="ECO:0000256" key="4">
    <source>
        <dbReference type="ARBA" id="ARBA00022490"/>
    </source>
</evidence>
<comment type="subcellular location">
    <subcellularLocation>
        <location evidence="1 10">Cytoplasm</location>
    </subcellularLocation>
</comment>
<dbReference type="SUPFAM" id="SSF58014">
    <property type="entry name" value="Coiled-coil domain of nucleotide exchange factor GrpE"/>
    <property type="match status" value="1"/>
</dbReference>
<dbReference type="Gene3D" id="3.90.20.20">
    <property type="match status" value="1"/>
</dbReference>
<dbReference type="AlphaFoldDB" id="A0A1G6GPX0"/>
<feature type="coiled-coil region" evidence="13">
    <location>
        <begin position="43"/>
        <end position="77"/>
    </location>
</feature>
<evidence type="ECO:0000256" key="6">
    <source>
        <dbReference type="ARBA" id="ARBA00023186"/>
    </source>
</evidence>
<dbReference type="FunFam" id="2.30.22.10:FF:000001">
    <property type="entry name" value="Protein GrpE"/>
    <property type="match status" value="1"/>
</dbReference>
<dbReference type="Pfam" id="PF01025">
    <property type="entry name" value="GrpE"/>
    <property type="match status" value="1"/>
</dbReference>
<keyword evidence="13" id="KW-0175">Coiled coil</keyword>
<feature type="region of interest" description="Disordered" evidence="14">
    <location>
        <begin position="1"/>
        <end position="27"/>
    </location>
</feature>
<gene>
    <name evidence="10" type="primary">grpE</name>
    <name evidence="15" type="ORF">SAMN05216410_0340</name>
</gene>